<protein>
    <recommendedName>
        <fullName evidence="1">KIB1-4 beta-propeller domain-containing protein</fullName>
    </recommendedName>
</protein>
<dbReference type="InterPro" id="IPR050942">
    <property type="entry name" value="F-box_BR-signaling"/>
</dbReference>
<sequence>MSNWSDLQSDLLRLTARRLASTLDRARFTAVCKDWSSLAASEPNFVPSPPPWLILAEKSKSAESSSRALIGLSASVFGQTEEVTLELCCAEARSSRCIGSAGSWLVTADDDMYNTRSVMHLINPFSLQHFELPRVWPLRKMVLSHSTSSKQDLIAMATRRDNNVLYFASQSSKSWTGLFKLPQRCLDIAACNGEFYVLDNTGVVLRCDMSSTTYKPVIMPVSDLLEALYTRHSRYLVECSGELLQVITRPSGFRFRDEKFAIFRLDFTTGWVGVTDLGSYSIFLGFHTSVAALASNSSKFRPNCIYFVDTDNNVGVYDLKDRNIKRRKWNDNQNSSQVQKQEVFQVSQARSLPNHLQRQTSKSSAAPGIQIVRHVKLPNHPPCQASKSSVAPDIQVVRHKEVFQVVYCTRHPSLPPRQTSKSSVMLDIPIVRHARHSNCPPIQTSKSSATPNIQAVLLHPALFEEFASSPVIQSIHKDDEEDASSGESVPSSSAKSLKFKIALPQSVSSKATFSGTMHVMMTNVQTLEEQFVSLAKAFDLLTKTV</sequence>
<dbReference type="InterPro" id="IPR011044">
    <property type="entry name" value="Quino_amine_DH_bsu"/>
</dbReference>
<dbReference type="EMBL" id="JAVXUP010003684">
    <property type="protein sequence ID" value="KAK2998357.1"/>
    <property type="molecule type" value="Genomic_DNA"/>
</dbReference>
<name>A0AA88UYW9_9ASTE</name>
<evidence type="ECO:0000313" key="2">
    <source>
        <dbReference type="EMBL" id="KAK2998357.1"/>
    </source>
</evidence>
<keyword evidence="3" id="KW-1185">Reference proteome</keyword>
<dbReference type="Pfam" id="PF03478">
    <property type="entry name" value="Beta-prop_KIB1-4"/>
    <property type="match status" value="1"/>
</dbReference>
<dbReference type="AlphaFoldDB" id="A0AA88UYW9"/>
<evidence type="ECO:0000259" key="1">
    <source>
        <dbReference type="Pfam" id="PF03478"/>
    </source>
</evidence>
<proteinExistence type="predicted"/>
<accession>A0AA88UYW9</accession>
<dbReference type="InterPro" id="IPR005174">
    <property type="entry name" value="KIB1-4_b-propeller"/>
</dbReference>
<organism evidence="2 3">
    <name type="scientific">Escallonia herrerae</name>
    <dbReference type="NCBI Taxonomy" id="1293975"/>
    <lineage>
        <taxon>Eukaryota</taxon>
        <taxon>Viridiplantae</taxon>
        <taxon>Streptophyta</taxon>
        <taxon>Embryophyta</taxon>
        <taxon>Tracheophyta</taxon>
        <taxon>Spermatophyta</taxon>
        <taxon>Magnoliopsida</taxon>
        <taxon>eudicotyledons</taxon>
        <taxon>Gunneridae</taxon>
        <taxon>Pentapetalae</taxon>
        <taxon>asterids</taxon>
        <taxon>campanulids</taxon>
        <taxon>Escalloniales</taxon>
        <taxon>Escalloniaceae</taxon>
        <taxon>Escallonia</taxon>
    </lineage>
</organism>
<dbReference type="SUPFAM" id="SSF50969">
    <property type="entry name" value="YVTN repeat-like/Quinoprotein amine dehydrogenase"/>
    <property type="match status" value="1"/>
</dbReference>
<dbReference type="Proteomes" id="UP001188597">
    <property type="component" value="Unassembled WGS sequence"/>
</dbReference>
<reference evidence="2" key="1">
    <citation type="submission" date="2022-12" db="EMBL/GenBank/DDBJ databases">
        <title>Draft genome assemblies for two species of Escallonia (Escalloniales).</title>
        <authorList>
            <person name="Chanderbali A."/>
            <person name="Dervinis C."/>
            <person name="Anghel I."/>
            <person name="Soltis D."/>
            <person name="Soltis P."/>
            <person name="Zapata F."/>
        </authorList>
    </citation>
    <scope>NUCLEOTIDE SEQUENCE</scope>
    <source>
        <strain evidence="2">UCBG64.0493</strain>
        <tissue evidence="2">Leaf</tissue>
    </source>
</reference>
<dbReference type="PANTHER" id="PTHR44259:SF114">
    <property type="entry name" value="OS06G0707300 PROTEIN"/>
    <property type="match status" value="1"/>
</dbReference>
<feature type="domain" description="KIB1-4 beta-propeller" evidence="1">
    <location>
        <begin position="89"/>
        <end position="318"/>
    </location>
</feature>
<comment type="caution">
    <text evidence="2">The sequence shown here is derived from an EMBL/GenBank/DDBJ whole genome shotgun (WGS) entry which is preliminary data.</text>
</comment>
<dbReference type="PANTHER" id="PTHR44259">
    <property type="entry name" value="OS07G0183000 PROTEIN-RELATED"/>
    <property type="match status" value="1"/>
</dbReference>
<evidence type="ECO:0000313" key="3">
    <source>
        <dbReference type="Proteomes" id="UP001188597"/>
    </source>
</evidence>
<gene>
    <name evidence="2" type="ORF">RJ639_024015</name>
</gene>